<evidence type="ECO:0000313" key="3">
    <source>
        <dbReference type="Proteomes" id="UP000077013"/>
    </source>
</evidence>
<dbReference type="EMBL" id="LRXL01000045">
    <property type="protein sequence ID" value="OAB78117.1"/>
    <property type="molecule type" value="Genomic_DNA"/>
</dbReference>
<dbReference type="RefSeq" id="WP_068592939.1">
    <property type="nucleotide sequence ID" value="NZ_LRXL01000045.1"/>
</dbReference>
<gene>
    <name evidence="2" type="ORF">ULVI_11590</name>
</gene>
<accession>A0A167H1L6</accession>
<dbReference type="Proteomes" id="UP000077013">
    <property type="component" value="Unassembled WGS sequence"/>
</dbReference>
<protein>
    <submittedName>
        <fullName evidence="2">Uncharacterized protein</fullName>
    </submittedName>
</protein>
<comment type="caution">
    <text evidence="2">The sequence shown here is derived from an EMBL/GenBank/DDBJ whole genome shotgun (WGS) entry which is preliminary data.</text>
</comment>
<sequence>MKNLLLTAALLGSFGVFAQNVNVTEEVTTIKVANANNNGIEISTTEQTKTVTQDIALKNADSNQTNFSKSLQPKEINTEFEYDLAGTVYVFERDGNGFKMITVDKDESRKEYAKIKATNQLGYFYILTEGQPNAFGYYDEDANFVVESYNPTTDKIEVITYSLRSGNEIKNKTKEVDMKNKEMMKSKM</sequence>
<evidence type="ECO:0000256" key="1">
    <source>
        <dbReference type="SAM" id="SignalP"/>
    </source>
</evidence>
<keyword evidence="1" id="KW-0732">Signal</keyword>
<dbReference type="AlphaFoldDB" id="A0A167H1L6"/>
<reference evidence="2 3" key="1">
    <citation type="submission" date="2016-02" db="EMBL/GenBank/DDBJ databases">
        <title>Ulvibacter sp. LPB0005, isolated from Thais luteostoma.</title>
        <authorList>
            <person name="Shin S.-K."/>
            <person name="Yi H."/>
        </authorList>
    </citation>
    <scope>NUCLEOTIDE SEQUENCE [LARGE SCALE GENOMIC DNA]</scope>
    <source>
        <strain evidence="2 3">LPB0005</strain>
    </source>
</reference>
<name>A0A167H1L6_9FLAO</name>
<evidence type="ECO:0000313" key="2">
    <source>
        <dbReference type="EMBL" id="OAB78117.1"/>
    </source>
</evidence>
<dbReference type="OrthoDB" id="1144137at2"/>
<organism evidence="2 3">
    <name type="scientific">Cochleicola gelatinilyticus</name>
    <dbReference type="NCBI Taxonomy" id="1763537"/>
    <lineage>
        <taxon>Bacteria</taxon>
        <taxon>Pseudomonadati</taxon>
        <taxon>Bacteroidota</taxon>
        <taxon>Flavobacteriia</taxon>
        <taxon>Flavobacteriales</taxon>
        <taxon>Flavobacteriaceae</taxon>
        <taxon>Cochleicola</taxon>
    </lineage>
</organism>
<feature type="signal peptide" evidence="1">
    <location>
        <begin position="1"/>
        <end position="18"/>
    </location>
</feature>
<keyword evidence="3" id="KW-1185">Reference proteome</keyword>
<proteinExistence type="predicted"/>
<feature type="chain" id="PRO_5007887250" evidence="1">
    <location>
        <begin position="19"/>
        <end position="188"/>
    </location>
</feature>